<dbReference type="Pfam" id="PF02120">
    <property type="entry name" value="Flg_hook"/>
    <property type="match status" value="1"/>
</dbReference>
<dbReference type="InterPro" id="IPR021136">
    <property type="entry name" value="Flagellar_hook_control-like_C"/>
</dbReference>
<organism evidence="2 3">
    <name type="scientific">Glaciecola petra</name>
    <dbReference type="NCBI Taxonomy" id="3075602"/>
    <lineage>
        <taxon>Bacteria</taxon>
        <taxon>Pseudomonadati</taxon>
        <taxon>Pseudomonadota</taxon>
        <taxon>Gammaproteobacteria</taxon>
        <taxon>Alteromonadales</taxon>
        <taxon>Alteromonadaceae</taxon>
        <taxon>Glaciecola</taxon>
    </lineage>
</organism>
<keyword evidence="2" id="KW-0969">Cilium</keyword>
<dbReference type="Gene3D" id="3.30.750.140">
    <property type="match status" value="1"/>
</dbReference>
<evidence type="ECO:0000313" key="2">
    <source>
        <dbReference type="EMBL" id="MDT0593640.1"/>
    </source>
</evidence>
<evidence type="ECO:0000313" key="3">
    <source>
        <dbReference type="Proteomes" id="UP001253545"/>
    </source>
</evidence>
<accession>A0ABU2ZLY5</accession>
<dbReference type="EMBL" id="JAVRHX010000001">
    <property type="protein sequence ID" value="MDT0593640.1"/>
    <property type="molecule type" value="Genomic_DNA"/>
</dbReference>
<gene>
    <name evidence="2" type="ORF">RM552_02130</name>
</gene>
<reference evidence="2 3" key="1">
    <citation type="submission" date="2023-09" db="EMBL/GenBank/DDBJ databases">
        <authorList>
            <person name="Rey-Velasco X."/>
        </authorList>
    </citation>
    <scope>NUCLEOTIDE SEQUENCE [LARGE SCALE GENOMIC DNA]</scope>
    <source>
        <strain evidence="2 3">P117</strain>
    </source>
</reference>
<comment type="caution">
    <text evidence="2">The sequence shown here is derived from an EMBL/GenBank/DDBJ whole genome shotgun (WGS) entry which is preliminary data.</text>
</comment>
<keyword evidence="2" id="KW-0966">Cell projection</keyword>
<evidence type="ECO:0000259" key="1">
    <source>
        <dbReference type="Pfam" id="PF02120"/>
    </source>
</evidence>
<dbReference type="InterPro" id="IPR038610">
    <property type="entry name" value="FliK-like_C_sf"/>
</dbReference>
<protein>
    <submittedName>
        <fullName evidence="2">Flagellar hook-length control protein FliK</fullName>
    </submittedName>
</protein>
<feature type="domain" description="Flagellar hook-length control protein-like C-terminal" evidence="1">
    <location>
        <begin position="716"/>
        <end position="787"/>
    </location>
</feature>
<sequence>MADIQSNLLKTLSKVIDSTRPGYAPTGLGAQVSSARNENTLTLTVVAVRNNAITVQAVGLADRFSLEKRELQGLGTRPLVPGDKLVLISNNNPQAMSFNVRSEQQNPSITFQTNILQTLKQQWPDLTANILKQAQSNVLNEIQYPSYTQNAKVIISTVIDIALQNKVQQNLAIQASAIGKIVQVSPLSISIKVNSTTTNKNDFFIQLPIPATLSATLKQGQSIQLSINTQNNNKGPIESLALVKAGANIGNETSLPKSKLEPLASSQLAIINQSLNTNSKQVEQFISPILLSQSNKPSNSIIPSGVAKANITQQNLANGIILNANSTLLNALSPSLKQALLQSVSSQQLQSAQVQILQNTQNQLLVRLLEKPVVINIDRRSVSALDQLIGKQVSIPSKENVASVTSSVANNESIGTEKQRSQQGVNITEDSLKTKLIQVLSQKVNGTNSINSPSNNAATTSTTSILSEDTQAKVNIQLDEIKRFIGQQQHFSLAKSEEFNTLLGKLVSQLNALESRAEPELKQLLKQIISNIVTTKPSHLQSIFKQTLITGSPEVNTSVSTSLPVQNEQSLNQSLPNHPAANNTLLNSALFNTGGSGLVSGLVTMFQASLQAKLISQQPQLLTQLTQFLPALQAKKPNNNKNVNIKAVQDLQRLDPRHSLIDDLSKLLNQHNLMKLSSFESSLQGQDSYYYTLPNLFSSSHQDFELLIKKKQYEEEKENEKQIQQHWQLSMKLDIGKLGKVLAKINLVQENVDLHMYASSSALKDKIEDFLPMLNKRLQDLGLNVKQQCYIGKIPDTLYKTEYQVVHAYV</sequence>
<proteinExistence type="predicted"/>
<keyword evidence="3" id="KW-1185">Reference proteome</keyword>
<keyword evidence="2" id="KW-0282">Flagellum</keyword>
<name>A0ABU2ZLY5_9ALTE</name>
<dbReference type="Proteomes" id="UP001253545">
    <property type="component" value="Unassembled WGS sequence"/>
</dbReference>
<dbReference type="RefSeq" id="WP_311367147.1">
    <property type="nucleotide sequence ID" value="NZ_JAVRHX010000001.1"/>
</dbReference>